<dbReference type="GO" id="GO:0000156">
    <property type="term" value="F:phosphorelay response regulator activity"/>
    <property type="evidence" value="ECO:0007669"/>
    <property type="project" value="InterPro"/>
</dbReference>
<accession>A0A6G8B0G4</accession>
<gene>
    <name evidence="2" type="ORF">G7084_04870</name>
</gene>
<dbReference type="AlphaFoldDB" id="A0A6G8B0G4"/>
<dbReference type="PANTHER" id="PTHR37299:SF1">
    <property type="entry name" value="STAGE 0 SPORULATION PROTEIN A HOMOLOG"/>
    <property type="match status" value="1"/>
</dbReference>
<evidence type="ECO:0000259" key="1">
    <source>
        <dbReference type="PROSITE" id="PS50930"/>
    </source>
</evidence>
<evidence type="ECO:0000313" key="2">
    <source>
        <dbReference type="EMBL" id="QIL50705.1"/>
    </source>
</evidence>
<dbReference type="GO" id="GO:0003677">
    <property type="term" value="F:DNA binding"/>
    <property type="evidence" value="ECO:0007669"/>
    <property type="project" value="InterPro"/>
</dbReference>
<dbReference type="PROSITE" id="PS50930">
    <property type="entry name" value="HTH_LYTTR"/>
    <property type="match status" value="1"/>
</dbReference>
<dbReference type="KEGG" id="wco:G7084_04870"/>
<sequence>MKFNFKANNDAVDWFITLEADADQSEADHFLNYLSEYKHYEIMITNRTNGRQALINLQDIIAVQVNRNNLEIITVDAHYEIRSSLTQFIHKLNHDFIQISQSSVIQLSKLTEVKSNWGNAMAVLDNGVEIEISRRYLTKLKNRLEESSW</sequence>
<dbReference type="Proteomes" id="UP000500741">
    <property type="component" value="Chromosome"/>
</dbReference>
<dbReference type="EMBL" id="CP049888">
    <property type="protein sequence ID" value="QIL50705.1"/>
    <property type="molecule type" value="Genomic_DNA"/>
</dbReference>
<keyword evidence="3" id="KW-1185">Reference proteome</keyword>
<dbReference type="InterPro" id="IPR007492">
    <property type="entry name" value="LytTR_DNA-bd_dom"/>
</dbReference>
<evidence type="ECO:0000313" key="3">
    <source>
        <dbReference type="Proteomes" id="UP000500741"/>
    </source>
</evidence>
<protein>
    <submittedName>
        <fullName evidence="2">LytTR family transcriptional regulator</fullName>
    </submittedName>
</protein>
<dbReference type="Gene3D" id="2.40.50.1020">
    <property type="entry name" value="LytTr DNA-binding domain"/>
    <property type="match status" value="1"/>
</dbReference>
<dbReference type="PANTHER" id="PTHR37299">
    <property type="entry name" value="TRANSCRIPTIONAL REGULATOR-RELATED"/>
    <property type="match status" value="1"/>
</dbReference>
<dbReference type="InterPro" id="IPR046947">
    <property type="entry name" value="LytR-like"/>
</dbReference>
<organism evidence="2 3">
    <name type="scientific">Weissella coleopterorum</name>
    <dbReference type="NCBI Taxonomy" id="2714949"/>
    <lineage>
        <taxon>Bacteria</taxon>
        <taxon>Bacillati</taxon>
        <taxon>Bacillota</taxon>
        <taxon>Bacilli</taxon>
        <taxon>Lactobacillales</taxon>
        <taxon>Lactobacillaceae</taxon>
        <taxon>Weissella</taxon>
    </lineage>
</organism>
<proteinExistence type="predicted"/>
<name>A0A6G8B0G4_9LACO</name>
<feature type="domain" description="HTH LytTR-type" evidence="1">
    <location>
        <begin position="44"/>
        <end position="146"/>
    </location>
</feature>
<dbReference type="SMART" id="SM00850">
    <property type="entry name" value="LytTR"/>
    <property type="match status" value="1"/>
</dbReference>
<dbReference type="Pfam" id="PF04397">
    <property type="entry name" value="LytTR"/>
    <property type="match status" value="1"/>
</dbReference>
<reference evidence="2 3" key="1">
    <citation type="submission" date="2020-03" db="EMBL/GenBank/DDBJ databases">
        <title>Weissella sp. nov., isolated from Cybister lewisianus.</title>
        <authorList>
            <person name="Hyun D.-W."/>
            <person name="Bae J.-W."/>
        </authorList>
    </citation>
    <scope>NUCLEOTIDE SEQUENCE [LARGE SCALE GENOMIC DNA]</scope>
    <source>
        <strain evidence="2 3">HDW19</strain>
    </source>
</reference>
<dbReference type="RefSeq" id="WP_166010568.1">
    <property type="nucleotide sequence ID" value="NZ_CP049888.1"/>
</dbReference>